<dbReference type="AlphaFoldDB" id="A0A7R9L5I7"/>
<dbReference type="PANTHER" id="PTHR46333">
    <property type="entry name" value="CYTOKINESIS PROTEIN 3"/>
    <property type="match status" value="1"/>
</dbReference>
<dbReference type="Proteomes" id="UP000759131">
    <property type="component" value="Unassembled WGS sequence"/>
</dbReference>
<protein>
    <recommendedName>
        <fullName evidence="1">Transglutaminase-like domain-containing protein</fullName>
    </recommendedName>
</protein>
<feature type="non-terminal residue" evidence="2">
    <location>
        <position position="270"/>
    </location>
</feature>
<name>A0A7R9L5I7_9ACAR</name>
<proteinExistence type="predicted"/>
<dbReference type="SUPFAM" id="SSF54001">
    <property type="entry name" value="Cysteine proteinases"/>
    <property type="match status" value="1"/>
</dbReference>
<gene>
    <name evidence="2" type="ORF">OSB1V03_LOCUS15862</name>
</gene>
<dbReference type="InterPro" id="IPR052557">
    <property type="entry name" value="CAP/Cytokinesis_protein"/>
</dbReference>
<dbReference type="Gene3D" id="3.10.620.30">
    <property type="match status" value="1"/>
</dbReference>
<dbReference type="InterPro" id="IPR002931">
    <property type="entry name" value="Transglutaminase-like"/>
</dbReference>
<organism evidence="2">
    <name type="scientific">Medioppia subpectinata</name>
    <dbReference type="NCBI Taxonomy" id="1979941"/>
    <lineage>
        <taxon>Eukaryota</taxon>
        <taxon>Metazoa</taxon>
        <taxon>Ecdysozoa</taxon>
        <taxon>Arthropoda</taxon>
        <taxon>Chelicerata</taxon>
        <taxon>Arachnida</taxon>
        <taxon>Acari</taxon>
        <taxon>Acariformes</taxon>
        <taxon>Sarcoptiformes</taxon>
        <taxon>Oribatida</taxon>
        <taxon>Brachypylina</taxon>
        <taxon>Oppioidea</taxon>
        <taxon>Oppiidae</taxon>
        <taxon>Medioppia</taxon>
    </lineage>
</organism>
<dbReference type="InterPro" id="IPR038765">
    <property type="entry name" value="Papain-like_cys_pep_sf"/>
</dbReference>
<feature type="domain" description="Transglutaminase-like" evidence="1">
    <location>
        <begin position="135"/>
        <end position="205"/>
    </location>
</feature>
<dbReference type="GO" id="GO:0005737">
    <property type="term" value="C:cytoplasm"/>
    <property type="evidence" value="ECO:0007669"/>
    <property type="project" value="TreeGrafter"/>
</dbReference>
<evidence type="ECO:0000313" key="2">
    <source>
        <dbReference type="EMBL" id="CAD7635471.1"/>
    </source>
</evidence>
<dbReference type="OrthoDB" id="6129702at2759"/>
<dbReference type="SMART" id="SM00460">
    <property type="entry name" value="TGc"/>
    <property type="match status" value="1"/>
</dbReference>
<reference evidence="2" key="1">
    <citation type="submission" date="2020-11" db="EMBL/GenBank/DDBJ databases">
        <authorList>
            <person name="Tran Van P."/>
        </authorList>
    </citation>
    <scope>NUCLEOTIDE SEQUENCE</scope>
</reference>
<evidence type="ECO:0000313" key="3">
    <source>
        <dbReference type="Proteomes" id="UP000759131"/>
    </source>
</evidence>
<dbReference type="EMBL" id="CAJPIZ010016942">
    <property type="protein sequence ID" value="CAG2115901.1"/>
    <property type="molecule type" value="Genomic_DNA"/>
</dbReference>
<evidence type="ECO:0000259" key="1">
    <source>
        <dbReference type="SMART" id="SM00460"/>
    </source>
</evidence>
<dbReference type="Pfam" id="PF01841">
    <property type="entry name" value="Transglut_core"/>
    <property type="match status" value="1"/>
</dbReference>
<dbReference type="PANTHER" id="PTHR46333:SF2">
    <property type="entry name" value="CYTOKINESIS PROTEIN 3"/>
    <property type="match status" value="1"/>
</dbReference>
<sequence>MYCDNFYSPYLFSLYVQQKPLSAAITGSSTAPLVPKCDASVQTDNDILTDESPEFAARPPPCLKREMITSTNMFREIDRRVADTPEYETLQELVENICKYTKNDLFKVRAIFRWITINIKFDWKYMGVNMSSEEILKCGEGVCKDYCQLFADMCRLAGIRVKKIEGFAKGQDYRPGHQFKPGEDITHTWNAVFLMSAWRLIDTTWGTGYTEPSGRFQRKLNEHFFLTDPEVLIWTHFPYNDMEDNYCSALFGANKYSVTEYMISIFHFWL</sequence>
<accession>A0A7R9L5I7</accession>
<dbReference type="EMBL" id="OC871517">
    <property type="protein sequence ID" value="CAD7635471.1"/>
    <property type="molecule type" value="Genomic_DNA"/>
</dbReference>
<keyword evidence="3" id="KW-1185">Reference proteome</keyword>